<dbReference type="GO" id="GO:0000030">
    <property type="term" value="F:mannosyltransferase activity"/>
    <property type="evidence" value="ECO:0007669"/>
    <property type="project" value="TreeGrafter"/>
</dbReference>
<organism evidence="5 6">
    <name type="scientific">Candidatus Glassbacteria bacterium RIFCSPLOWO2_12_FULL_58_11</name>
    <dbReference type="NCBI Taxonomy" id="1817867"/>
    <lineage>
        <taxon>Bacteria</taxon>
        <taxon>Candidatus Glassiibacteriota</taxon>
    </lineage>
</organism>
<dbReference type="STRING" id="1817867.A3F83_02570"/>
<dbReference type="EMBL" id="MFIX01000135">
    <property type="protein sequence ID" value="OGG03668.1"/>
    <property type="molecule type" value="Genomic_DNA"/>
</dbReference>
<feature type="transmembrane region" description="Helical" evidence="4">
    <location>
        <begin position="248"/>
        <end position="269"/>
    </location>
</feature>
<dbReference type="Pfam" id="PF14559">
    <property type="entry name" value="TPR_19"/>
    <property type="match status" value="1"/>
</dbReference>
<keyword evidence="4" id="KW-0472">Membrane</keyword>
<feature type="repeat" description="TPR" evidence="3">
    <location>
        <begin position="610"/>
        <end position="643"/>
    </location>
</feature>
<evidence type="ECO:0000256" key="3">
    <source>
        <dbReference type="PROSITE-ProRule" id="PRU00339"/>
    </source>
</evidence>
<dbReference type="AlphaFoldDB" id="A0A1F5YTX3"/>
<feature type="transmembrane region" description="Helical" evidence="4">
    <location>
        <begin position="107"/>
        <end position="128"/>
    </location>
</feature>
<name>A0A1F5YTX3_9BACT</name>
<evidence type="ECO:0000256" key="1">
    <source>
        <dbReference type="ARBA" id="ARBA00022737"/>
    </source>
</evidence>
<feature type="transmembrane region" description="Helical" evidence="4">
    <location>
        <begin position="140"/>
        <end position="162"/>
    </location>
</feature>
<comment type="caution">
    <text evidence="5">The sequence shown here is derived from an EMBL/GenBank/DDBJ whole genome shotgun (WGS) entry which is preliminary data.</text>
</comment>
<feature type="repeat" description="TPR" evidence="3">
    <location>
        <begin position="644"/>
        <end position="677"/>
    </location>
</feature>
<dbReference type="PROSITE" id="PS50293">
    <property type="entry name" value="TPR_REGION"/>
    <property type="match status" value="1"/>
</dbReference>
<feature type="transmembrane region" description="Helical" evidence="4">
    <location>
        <begin position="339"/>
        <end position="362"/>
    </location>
</feature>
<feature type="transmembrane region" description="Helical" evidence="4">
    <location>
        <begin position="281"/>
        <end position="301"/>
    </location>
</feature>
<reference evidence="5 6" key="1">
    <citation type="journal article" date="2016" name="Nat. Commun.">
        <title>Thousands of microbial genomes shed light on interconnected biogeochemical processes in an aquifer system.</title>
        <authorList>
            <person name="Anantharaman K."/>
            <person name="Brown C.T."/>
            <person name="Hug L.A."/>
            <person name="Sharon I."/>
            <person name="Castelle C.J."/>
            <person name="Probst A.J."/>
            <person name="Thomas B.C."/>
            <person name="Singh A."/>
            <person name="Wilkins M.J."/>
            <person name="Karaoz U."/>
            <person name="Brodie E.L."/>
            <person name="Williams K.H."/>
            <person name="Hubbard S.S."/>
            <person name="Banfield J.F."/>
        </authorList>
    </citation>
    <scope>NUCLEOTIDE SEQUENCE [LARGE SCALE GENOMIC DNA]</scope>
</reference>
<feature type="transmembrane region" description="Helical" evidence="4">
    <location>
        <begin position="31"/>
        <end position="53"/>
    </location>
</feature>
<dbReference type="InterPro" id="IPR011990">
    <property type="entry name" value="TPR-like_helical_dom_sf"/>
</dbReference>
<keyword evidence="4" id="KW-1133">Transmembrane helix</keyword>
<feature type="repeat" description="TPR" evidence="3">
    <location>
        <begin position="712"/>
        <end position="745"/>
    </location>
</feature>
<feature type="transmembrane region" description="Helical" evidence="4">
    <location>
        <begin position="368"/>
        <end position="387"/>
    </location>
</feature>
<dbReference type="Gene3D" id="1.25.40.10">
    <property type="entry name" value="Tetratricopeptide repeat domain"/>
    <property type="match status" value="3"/>
</dbReference>
<dbReference type="PROSITE" id="PS50005">
    <property type="entry name" value="TPR"/>
    <property type="match status" value="6"/>
</dbReference>
<dbReference type="SMART" id="SM00028">
    <property type="entry name" value="TPR"/>
    <property type="match status" value="9"/>
</dbReference>
<gene>
    <name evidence="5" type="ORF">A3F83_02570</name>
</gene>
<evidence type="ECO:0000256" key="2">
    <source>
        <dbReference type="ARBA" id="ARBA00022803"/>
    </source>
</evidence>
<proteinExistence type="predicted"/>
<evidence type="ECO:0000313" key="6">
    <source>
        <dbReference type="Proteomes" id="UP000179129"/>
    </source>
</evidence>
<feature type="repeat" description="TPR" evidence="3">
    <location>
        <begin position="474"/>
        <end position="507"/>
    </location>
</feature>
<keyword evidence="4" id="KW-0812">Transmembrane</keyword>
<evidence type="ECO:0000313" key="5">
    <source>
        <dbReference type="EMBL" id="OGG03668.1"/>
    </source>
</evidence>
<dbReference type="Proteomes" id="UP000179129">
    <property type="component" value="Unassembled WGS sequence"/>
</dbReference>
<dbReference type="Pfam" id="PF13431">
    <property type="entry name" value="TPR_17"/>
    <property type="match status" value="1"/>
</dbReference>
<dbReference type="InterPro" id="IPR019734">
    <property type="entry name" value="TPR_rpt"/>
</dbReference>
<evidence type="ECO:0000256" key="4">
    <source>
        <dbReference type="SAM" id="Phobius"/>
    </source>
</evidence>
<dbReference type="InterPro" id="IPR052346">
    <property type="entry name" value="O-mannosyl-transferase_TMTC"/>
</dbReference>
<keyword evidence="1" id="KW-0677">Repeat</keyword>
<dbReference type="Pfam" id="PF13414">
    <property type="entry name" value="TPR_11"/>
    <property type="match status" value="2"/>
</dbReference>
<dbReference type="GO" id="GO:0030968">
    <property type="term" value="P:endoplasmic reticulum unfolded protein response"/>
    <property type="evidence" value="ECO:0007669"/>
    <property type="project" value="TreeGrafter"/>
</dbReference>
<dbReference type="PANTHER" id="PTHR44227:SF3">
    <property type="entry name" value="PROTEIN O-MANNOSYL-TRANSFERASE TMTC4"/>
    <property type="match status" value="1"/>
</dbReference>
<feature type="transmembrane region" description="Helical" evidence="4">
    <location>
        <begin position="168"/>
        <end position="186"/>
    </location>
</feature>
<accession>A0A1F5YTX3</accession>
<protein>
    <submittedName>
        <fullName evidence="5">Uncharacterized protein</fullName>
    </submittedName>
</protein>
<sequence>MIIFYLQFNRGKINMTGSALKKILRNRSFRYFSVLLATAAVYFSTLSAGFVQWDDNLLTENLALRGLSSAQLSEILLPQGGAYQPVRNLVFLIGYQLWKFDPFGYHLVNLLLYLLVVFLAFRVLEALVRGWGSSRGADSVVPWIGAALFAVHPLHVEAVAWVQGNKDLLASVFFLAAFLSYVKYAAGRGGLKFYWLAFLLFLLALGSKPSATAFPLVILAFDLILVRADSGAGSSKRSGAAGALFVRYLPYLIPAALLAVYFTFFTAAVDRENFGGENLLAIPRILWSYYRLILLPVGLLHRYLDPVFTGAMDFSFLAGTVISAGVIYSAIRLRKRYPLISFGIAWFYVCWLPQSNLVPIAIRVADRYIFLSLLGVCLIAALLAVRLHERLKGTRAAMPARLGLGALLVLLAALSLKRCQDWSDGEQLWKSAIAREPQAAFFYKGLAEVYMERGELEAAYENFSSASALSPGDSRSLTSQAYIRKRQGRLEEAETLYNQALELDKGNFYAINSLGNIYAQQGLDSLAAEFYQRAIVLRPEYYMAYFNLASLYRNQGRTREADSLMLRLESVHLPQPAVLLKRGMDLSAEGELNSARVRFERAISLDADLIRAYDGLGKVYLKQDSLEQAIACFRRVLSESVAGWSTYSDLGLVFNRAGNPDSAIYYYRKAYALEPDSASTTIDLAVLLNKQNQTEEAVELAEHLLEKEPRNFMALRNLGNWLAAMGRNEEAAERYSQALELNPNDANIHYSLARLYIQFLNRPVEAREHLEKSLDLDPGAPFAPVVRQVLEQMKAVLK</sequence>
<dbReference type="PANTHER" id="PTHR44227">
    <property type="match status" value="1"/>
</dbReference>
<dbReference type="GO" id="GO:0035269">
    <property type="term" value="P:protein O-linked glycosylation via mannose"/>
    <property type="evidence" value="ECO:0007669"/>
    <property type="project" value="TreeGrafter"/>
</dbReference>
<feature type="repeat" description="TPR" evidence="3">
    <location>
        <begin position="508"/>
        <end position="541"/>
    </location>
</feature>
<feature type="transmembrane region" description="Helical" evidence="4">
    <location>
        <begin position="193"/>
        <end position="221"/>
    </location>
</feature>
<dbReference type="SUPFAM" id="SSF48452">
    <property type="entry name" value="TPR-like"/>
    <property type="match status" value="1"/>
</dbReference>
<keyword evidence="2 3" id="KW-0802">TPR repeat</keyword>
<feature type="transmembrane region" description="Helical" evidence="4">
    <location>
        <begin position="307"/>
        <end position="327"/>
    </location>
</feature>
<dbReference type="Pfam" id="PF13181">
    <property type="entry name" value="TPR_8"/>
    <property type="match status" value="1"/>
</dbReference>
<feature type="repeat" description="TPR" evidence="3">
    <location>
        <begin position="440"/>
        <end position="473"/>
    </location>
</feature>
<dbReference type="Pfam" id="PF13432">
    <property type="entry name" value="TPR_16"/>
    <property type="match status" value="1"/>
</dbReference>
<feature type="transmembrane region" description="Helical" evidence="4">
    <location>
        <begin position="399"/>
        <end position="416"/>
    </location>
</feature>